<gene>
    <name evidence="1" type="ORF">AXG93_488s1040</name>
</gene>
<sequence length="237" mass="26390">MTHEIRDCLVKIDTNHNSMAKSEAYLREVLDWDGHSHTLSIACPVLIVSEGGGEVLSDMSLRTLDTQNWNTSNWLSPVDQHCKDLQILKSFELPVEVRGEERPSLIPISDSAAAYARYNSADEHRRLESLEAHEMELSFIAWFGVGTAWIVRGATVGSGRVRESTCLDRSLIPGLAASHAHLRTRALVSLQNFRLNKPVSKEAAIGGGFYRLRAASRNSMSGRHRGCLVWWGPVRSL</sequence>
<protein>
    <submittedName>
        <fullName evidence="1">Uncharacterized protein</fullName>
    </submittedName>
</protein>
<dbReference type="AlphaFoldDB" id="A0A176W6F3"/>
<evidence type="ECO:0000313" key="1">
    <source>
        <dbReference type="EMBL" id="OAE28042.1"/>
    </source>
</evidence>
<reference evidence="1" key="1">
    <citation type="submission" date="2016-03" db="EMBL/GenBank/DDBJ databases">
        <title>Mechanisms controlling the formation of the plant cell surface in tip-growing cells are functionally conserved among land plants.</title>
        <authorList>
            <person name="Honkanen S."/>
            <person name="Jones V.A."/>
            <person name="Morieri G."/>
            <person name="Champion C."/>
            <person name="Hetherington A.J."/>
            <person name="Kelly S."/>
            <person name="Saint-Marcoux D."/>
            <person name="Proust H."/>
            <person name="Prescott H."/>
            <person name="Dolan L."/>
        </authorList>
    </citation>
    <scope>NUCLEOTIDE SEQUENCE [LARGE SCALE GENOMIC DNA]</scope>
    <source>
        <tissue evidence="1">Whole gametophyte</tissue>
    </source>
</reference>
<keyword evidence="2" id="KW-1185">Reference proteome</keyword>
<comment type="caution">
    <text evidence="1">The sequence shown here is derived from an EMBL/GenBank/DDBJ whole genome shotgun (WGS) entry which is preliminary data.</text>
</comment>
<organism evidence="1 2">
    <name type="scientific">Marchantia polymorpha subsp. ruderalis</name>
    <dbReference type="NCBI Taxonomy" id="1480154"/>
    <lineage>
        <taxon>Eukaryota</taxon>
        <taxon>Viridiplantae</taxon>
        <taxon>Streptophyta</taxon>
        <taxon>Embryophyta</taxon>
        <taxon>Marchantiophyta</taxon>
        <taxon>Marchantiopsida</taxon>
        <taxon>Marchantiidae</taxon>
        <taxon>Marchantiales</taxon>
        <taxon>Marchantiaceae</taxon>
        <taxon>Marchantia</taxon>
    </lineage>
</organism>
<accession>A0A176W6F3</accession>
<dbReference type="EMBL" id="LVLJ01001782">
    <property type="protein sequence ID" value="OAE28042.1"/>
    <property type="molecule type" value="Genomic_DNA"/>
</dbReference>
<name>A0A176W6F3_MARPO</name>
<dbReference type="Proteomes" id="UP000077202">
    <property type="component" value="Unassembled WGS sequence"/>
</dbReference>
<proteinExistence type="predicted"/>
<evidence type="ECO:0000313" key="2">
    <source>
        <dbReference type="Proteomes" id="UP000077202"/>
    </source>
</evidence>